<dbReference type="EMBL" id="JAQOSK010000038">
    <property type="protein sequence ID" value="MDC2961458.1"/>
    <property type="molecule type" value="Genomic_DNA"/>
</dbReference>
<name>A0ABT5G9S0_9ACTN</name>
<sequence>MGAADAGAADATPLALRVERGRADDDELAAVAVVLCSVLAGRQAAAGRQEPEGAQELPAAVPSWRRPGRPGGQWRSPHCWR</sequence>
<evidence type="ECO:0000313" key="3">
    <source>
        <dbReference type="Proteomes" id="UP001221328"/>
    </source>
</evidence>
<dbReference type="RefSeq" id="WP_200703052.1">
    <property type="nucleotide sequence ID" value="NZ_JAQOSK010000038.1"/>
</dbReference>
<reference evidence="2 3" key="1">
    <citation type="journal article" date="2015" name="Int. J. Syst. Evol. Microbiol.">
        <title>Streptomyces gilvifuscus sp. nov., an actinomycete that produces antibacterial compounds isolated from soil.</title>
        <authorList>
            <person name="Nguyen T.M."/>
            <person name="Kim J."/>
        </authorList>
    </citation>
    <scope>NUCLEOTIDE SEQUENCE [LARGE SCALE GENOMIC DNA]</scope>
    <source>
        <strain evidence="2 3">T113</strain>
    </source>
</reference>
<dbReference type="Pfam" id="PF13822">
    <property type="entry name" value="ACC_epsilon"/>
    <property type="match status" value="1"/>
</dbReference>
<keyword evidence="3" id="KW-1185">Reference proteome</keyword>
<organism evidence="2 3">
    <name type="scientific">Streptomyces gilvifuscus</name>
    <dbReference type="NCBI Taxonomy" id="1550617"/>
    <lineage>
        <taxon>Bacteria</taxon>
        <taxon>Bacillati</taxon>
        <taxon>Actinomycetota</taxon>
        <taxon>Actinomycetes</taxon>
        <taxon>Kitasatosporales</taxon>
        <taxon>Streptomycetaceae</taxon>
        <taxon>Streptomyces</taxon>
    </lineage>
</organism>
<accession>A0ABT5G9S0</accession>
<protein>
    <submittedName>
        <fullName evidence="2">Acyl-CoA carboxylase epsilon subunit</fullName>
    </submittedName>
</protein>
<gene>
    <name evidence="2" type="ORF">PO587_44275</name>
</gene>
<feature type="compositionally biased region" description="Low complexity" evidence="1">
    <location>
        <begin position="72"/>
        <end position="81"/>
    </location>
</feature>
<comment type="caution">
    <text evidence="2">The sequence shown here is derived from an EMBL/GenBank/DDBJ whole genome shotgun (WGS) entry which is preliminary data.</text>
</comment>
<evidence type="ECO:0000313" key="2">
    <source>
        <dbReference type="EMBL" id="MDC2961458.1"/>
    </source>
</evidence>
<proteinExistence type="predicted"/>
<dbReference type="InterPro" id="IPR032716">
    <property type="entry name" value="ACC_epsilon"/>
</dbReference>
<feature type="region of interest" description="Disordered" evidence="1">
    <location>
        <begin position="44"/>
        <end position="81"/>
    </location>
</feature>
<evidence type="ECO:0000256" key="1">
    <source>
        <dbReference type="SAM" id="MobiDB-lite"/>
    </source>
</evidence>
<dbReference type="Proteomes" id="UP001221328">
    <property type="component" value="Unassembled WGS sequence"/>
</dbReference>